<gene>
    <name evidence="1" type="ORF">I8752_04125</name>
</gene>
<dbReference type="Pfam" id="PF06051">
    <property type="entry name" value="DUF928"/>
    <property type="match status" value="1"/>
</dbReference>
<sequence length="253" mass="28082">MNYELRISIKLVFAIALVSLNFTPIQAEPIKSQLSASWSFNVPPPPDDINAPGNRIGGGKRGCENANKELITSQQKRLTALVPVYPLPNAELVLGLTTTSHPTFWFYVPDVRKANAEFVLQNEVGQTVYQSPVSLSGIPGVINLSLPSTASSLEIGKRYHWYFNIYCNSQQPPIFVDGWIKRVELNAVVKSQLAKATPKQRLAIYASHGIWYESVTTSAELRRLDPKRTDWTNLLQSVGLNDIASEPIVNCCN</sequence>
<evidence type="ECO:0000313" key="1">
    <source>
        <dbReference type="EMBL" id="MBH8572234.1"/>
    </source>
</evidence>
<protein>
    <submittedName>
        <fullName evidence="1">DUF928 domain-containing protein</fullName>
    </submittedName>
</protein>
<accession>A0A8J7HXV6</accession>
<dbReference type="RefSeq" id="WP_214431059.1">
    <property type="nucleotide sequence ID" value="NZ_CAWPUQ010000328.1"/>
</dbReference>
<keyword evidence="2" id="KW-1185">Reference proteome</keyword>
<name>A0A8J7HXV6_9NOST</name>
<dbReference type="EMBL" id="JAECZA010000009">
    <property type="protein sequence ID" value="MBH8572234.1"/>
    <property type="molecule type" value="Genomic_DNA"/>
</dbReference>
<evidence type="ECO:0000313" key="2">
    <source>
        <dbReference type="Proteomes" id="UP000662314"/>
    </source>
</evidence>
<comment type="caution">
    <text evidence="1">The sequence shown here is derived from an EMBL/GenBank/DDBJ whole genome shotgun (WGS) entry which is preliminary data.</text>
</comment>
<reference evidence="1 2" key="1">
    <citation type="journal article" date="2021" name="Int. J. Syst. Evol. Microbiol.">
        <title>Amazonocrinis nigriterrae gen. nov., sp. nov., Atlanticothrix silvestris gen. nov., sp. nov. and Dendronalium phyllosphericum gen. nov., sp. nov., nostocacean cyanobacteria from Brazilian environments.</title>
        <authorList>
            <person name="Alvarenga D.O."/>
            <person name="Andreote A.P.D."/>
            <person name="Branco L.H.Z."/>
            <person name="Delbaje E."/>
            <person name="Cruz R.B."/>
            <person name="Varani A.M."/>
            <person name="Fiore M.F."/>
        </authorList>
    </citation>
    <scope>NUCLEOTIDE SEQUENCE [LARGE SCALE GENOMIC DNA]</scope>
    <source>
        <strain evidence="1 2">CENA369</strain>
    </source>
</reference>
<dbReference type="InterPro" id="IPR010328">
    <property type="entry name" value="DUF928"/>
</dbReference>
<proteinExistence type="predicted"/>
<dbReference type="AlphaFoldDB" id="A0A8J7HXV6"/>
<dbReference type="Proteomes" id="UP000662314">
    <property type="component" value="Unassembled WGS sequence"/>
</dbReference>
<organism evidence="1 2">
    <name type="scientific">Dendronalium phyllosphericum CENA369</name>
    <dbReference type="NCBI Taxonomy" id="1725256"/>
    <lineage>
        <taxon>Bacteria</taxon>
        <taxon>Bacillati</taxon>
        <taxon>Cyanobacteriota</taxon>
        <taxon>Cyanophyceae</taxon>
        <taxon>Nostocales</taxon>
        <taxon>Nostocaceae</taxon>
        <taxon>Dendronalium</taxon>
        <taxon>Dendronalium phyllosphericum</taxon>
    </lineage>
</organism>